<dbReference type="Proteomes" id="UP000064967">
    <property type="component" value="Chromosome"/>
</dbReference>
<dbReference type="KEGG" id="llu:AKJ09_11504"/>
<feature type="domain" description="DUF2007" evidence="1">
    <location>
        <begin position="103"/>
        <end position="164"/>
    </location>
</feature>
<dbReference type="EMBL" id="CP012333">
    <property type="protein sequence ID" value="AKV04841.1"/>
    <property type="molecule type" value="Genomic_DNA"/>
</dbReference>
<protein>
    <recommendedName>
        <fullName evidence="1">DUF2007 domain-containing protein</fullName>
    </recommendedName>
</protein>
<dbReference type="AlphaFoldDB" id="A0A0K1QGE5"/>
<organism evidence="2 3">
    <name type="scientific">Labilithrix luteola</name>
    <dbReference type="NCBI Taxonomy" id="1391654"/>
    <lineage>
        <taxon>Bacteria</taxon>
        <taxon>Pseudomonadati</taxon>
        <taxon>Myxococcota</taxon>
        <taxon>Polyangia</taxon>
        <taxon>Polyangiales</taxon>
        <taxon>Labilitrichaceae</taxon>
        <taxon>Labilithrix</taxon>
    </lineage>
</organism>
<evidence type="ECO:0000313" key="3">
    <source>
        <dbReference type="Proteomes" id="UP000064967"/>
    </source>
</evidence>
<dbReference type="RefSeq" id="WP_146655399.1">
    <property type="nucleotide sequence ID" value="NZ_CP012333.1"/>
</dbReference>
<gene>
    <name evidence="2" type="ORF">AKJ09_11504</name>
</gene>
<keyword evidence="3" id="KW-1185">Reference proteome</keyword>
<evidence type="ECO:0000313" key="2">
    <source>
        <dbReference type="EMBL" id="AKV04841.1"/>
    </source>
</evidence>
<sequence>MDAKRKLKGMLARIFSDATADESERAELRTYLASGALSSPEIQEVIADFVSTTWKITVADGVVSEVEKQRLREIVEVLGLAKGDVPEEWSRVLGGTLDTSEEWVLLRTFIDRAQAALLADFLRNQGIRVSVEGAFSAGVLPGVQDVRLMVLADRIAEAREAAEAFDGERV</sequence>
<reference evidence="2 3" key="1">
    <citation type="submission" date="2015-08" db="EMBL/GenBank/DDBJ databases">
        <authorList>
            <person name="Babu N.S."/>
            <person name="Beckwith C.J."/>
            <person name="Beseler K.G."/>
            <person name="Brison A."/>
            <person name="Carone J.V."/>
            <person name="Caskin T.P."/>
            <person name="Diamond M."/>
            <person name="Durham M.E."/>
            <person name="Foxe J.M."/>
            <person name="Go M."/>
            <person name="Henderson B.A."/>
            <person name="Jones I.B."/>
            <person name="McGettigan J.A."/>
            <person name="Micheletti S.J."/>
            <person name="Nasrallah M.E."/>
            <person name="Ortiz D."/>
            <person name="Piller C.R."/>
            <person name="Privatt S.R."/>
            <person name="Schneider S.L."/>
            <person name="Sharp S."/>
            <person name="Smith T.C."/>
            <person name="Stanton J.D."/>
            <person name="Ullery H.E."/>
            <person name="Wilson R.J."/>
            <person name="Serrano M.G."/>
            <person name="Buck G."/>
            <person name="Lee V."/>
            <person name="Wang Y."/>
            <person name="Carvalho R."/>
            <person name="Voegtly L."/>
            <person name="Shi R."/>
            <person name="Duckworth R."/>
            <person name="Johnson A."/>
            <person name="Loviza R."/>
            <person name="Walstead R."/>
            <person name="Shah Z."/>
            <person name="Kiflezghi M."/>
            <person name="Wade K."/>
            <person name="Ball S.L."/>
            <person name="Bradley K.W."/>
            <person name="Asai D.J."/>
            <person name="Bowman C.A."/>
            <person name="Russell D.A."/>
            <person name="Pope W.H."/>
            <person name="Jacobs-Sera D."/>
            <person name="Hendrix R.W."/>
            <person name="Hatfull G.F."/>
        </authorList>
    </citation>
    <scope>NUCLEOTIDE SEQUENCE [LARGE SCALE GENOMIC DNA]</scope>
    <source>
        <strain evidence="2 3">DSM 27648</strain>
    </source>
</reference>
<dbReference type="InterPro" id="IPR018551">
    <property type="entry name" value="DUF2007"/>
</dbReference>
<dbReference type="SUPFAM" id="SSF158682">
    <property type="entry name" value="TerB-like"/>
    <property type="match status" value="1"/>
</dbReference>
<name>A0A0K1QGE5_9BACT</name>
<proteinExistence type="predicted"/>
<accession>A0A0K1QGE5</accession>
<dbReference type="Pfam" id="PF09413">
    <property type="entry name" value="DUF2007"/>
    <property type="match status" value="1"/>
</dbReference>
<evidence type="ECO:0000259" key="1">
    <source>
        <dbReference type="Pfam" id="PF09413"/>
    </source>
</evidence>
<dbReference type="InterPro" id="IPR029024">
    <property type="entry name" value="TerB-like"/>
</dbReference>